<reference evidence="1 2" key="1">
    <citation type="submission" date="2019-07" db="EMBL/GenBank/DDBJ databases">
        <title>R&amp;d 2014.</title>
        <authorList>
            <person name="Klenk H.-P."/>
        </authorList>
    </citation>
    <scope>NUCLEOTIDE SEQUENCE [LARGE SCALE GENOMIC DNA]</scope>
    <source>
        <strain evidence="1 2">DSM 43868</strain>
    </source>
</reference>
<dbReference type="OrthoDB" id="3399172at2"/>
<comment type="caution">
    <text evidence="1">The sequence shown here is derived from an EMBL/GenBank/DDBJ whole genome shotgun (WGS) entry which is preliminary data.</text>
</comment>
<dbReference type="EMBL" id="VLKE01000001">
    <property type="protein sequence ID" value="TWH69879.1"/>
    <property type="molecule type" value="Genomic_DNA"/>
</dbReference>
<keyword evidence="2" id="KW-1185">Reference proteome</keyword>
<dbReference type="RefSeq" id="WP_145776314.1">
    <property type="nucleotide sequence ID" value="NZ_BAAATQ010000120.1"/>
</dbReference>
<proteinExistence type="predicted"/>
<evidence type="ECO:0000313" key="1">
    <source>
        <dbReference type="EMBL" id="TWH69879.1"/>
    </source>
</evidence>
<protein>
    <submittedName>
        <fullName evidence="1">Uncharacterized protein</fullName>
    </submittedName>
</protein>
<organism evidence="1 2">
    <name type="scientific">Micromonospora olivasterospora</name>
    <dbReference type="NCBI Taxonomy" id="1880"/>
    <lineage>
        <taxon>Bacteria</taxon>
        <taxon>Bacillati</taxon>
        <taxon>Actinomycetota</taxon>
        <taxon>Actinomycetes</taxon>
        <taxon>Micromonosporales</taxon>
        <taxon>Micromonosporaceae</taxon>
        <taxon>Micromonospora</taxon>
    </lineage>
</organism>
<gene>
    <name evidence="1" type="ORF">JD77_04894</name>
</gene>
<dbReference type="Proteomes" id="UP000319825">
    <property type="component" value="Unassembled WGS sequence"/>
</dbReference>
<sequence length="130" mass="13816">MSDVSTALGVRLYPDLVELGGLASALALTATRLELDAGRVSAPEQGRSRFTCARLSSERGTVTVRLGSQARYFMVDLATDGGTRACGDTIDLDQVVRVAAAWREGISLADLTARFRFIDHVSADPVAETA</sequence>
<accession>A0A562IFT4</accession>
<evidence type="ECO:0000313" key="2">
    <source>
        <dbReference type="Proteomes" id="UP000319825"/>
    </source>
</evidence>
<dbReference type="AlphaFoldDB" id="A0A562IFT4"/>
<name>A0A562IFT4_MICOL</name>